<evidence type="ECO:0000256" key="4">
    <source>
        <dbReference type="ARBA" id="ARBA00010763"/>
    </source>
</evidence>
<evidence type="ECO:0000256" key="9">
    <source>
        <dbReference type="ARBA" id="ARBA00023150"/>
    </source>
</evidence>
<evidence type="ECO:0000256" key="2">
    <source>
        <dbReference type="ARBA" id="ARBA00002901"/>
    </source>
</evidence>
<evidence type="ECO:0000259" key="13">
    <source>
        <dbReference type="SMART" id="SM00852"/>
    </source>
</evidence>
<dbReference type="InterPro" id="IPR005111">
    <property type="entry name" value="MoeA_C_domain_IV"/>
</dbReference>
<comment type="similarity">
    <text evidence="4 11">Belongs to the MoeA family.</text>
</comment>
<evidence type="ECO:0000256" key="10">
    <source>
        <dbReference type="ARBA" id="ARBA00047317"/>
    </source>
</evidence>
<comment type="catalytic activity">
    <reaction evidence="10">
        <text>adenylyl-molybdopterin + molybdate = Mo-molybdopterin + AMP + H(+)</text>
        <dbReference type="Rhea" id="RHEA:35047"/>
        <dbReference type="ChEBI" id="CHEBI:15378"/>
        <dbReference type="ChEBI" id="CHEBI:36264"/>
        <dbReference type="ChEBI" id="CHEBI:62727"/>
        <dbReference type="ChEBI" id="CHEBI:71302"/>
        <dbReference type="ChEBI" id="CHEBI:456215"/>
        <dbReference type="EC" id="2.10.1.1"/>
    </reaction>
</comment>
<evidence type="ECO:0000313" key="15">
    <source>
        <dbReference type="Proteomes" id="UP000199048"/>
    </source>
</evidence>
<keyword evidence="8 11" id="KW-0460">Magnesium</keyword>
<sequence>MSGLIPVAEALARVLASVPGPVEAETVPLAQAAGRTLAADVTAARTQPPFPASAMDGYAVRFADAATVGASLRLIGTSAAGHGFSGRIGPGEAVRIFTGAPVPEGADAILIQEDAQAEGDTVRVMEAVEQNRFIRRAGLDFTAGETLLVAGMNLDARRLALAAAAGHPRLSVRRRPRIAILATGDELVEPGAEPAWDQIVASNSLALAALAAEAGAEIIDLGIAADDHGALEDAFRRAREARADLLVTLGGASVGDHDLVQAALAKEGLELGFWRVALRPGKPLMQGRLGAMQVIGLPGNPVSSIVCGLLFVVPAIRALQGDPQAGADRSEPATLGRDLPANDGRADYMRANLALEPGRLPVASPEQRQDSSMLAVLGRAEALLIRVPHEPAAKAGDPCRIIRLDRRLL</sequence>
<organism evidence="14 15">
    <name type="scientific">Methylobacterium pseudosasicola</name>
    <dbReference type="NCBI Taxonomy" id="582667"/>
    <lineage>
        <taxon>Bacteria</taxon>
        <taxon>Pseudomonadati</taxon>
        <taxon>Pseudomonadota</taxon>
        <taxon>Alphaproteobacteria</taxon>
        <taxon>Hyphomicrobiales</taxon>
        <taxon>Methylobacteriaceae</taxon>
        <taxon>Methylobacterium</taxon>
    </lineage>
</organism>
<dbReference type="FunFam" id="3.40.980.10:FF:000004">
    <property type="entry name" value="Molybdopterin molybdenumtransferase"/>
    <property type="match status" value="1"/>
</dbReference>
<dbReference type="InterPro" id="IPR001453">
    <property type="entry name" value="MoaB/Mog_dom"/>
</dbReference>
<comment type="function">
    <text evidence="2 11">Catalyzes the insertion of molybdate into adenylated molybdopterin with the concomitant release of AMP.</text>
</comment>
<reference evidence="15" key="1">
    <citation type="submission" date="2016-10" db="EMBL/GenBank/DDBJ databases">
        <authorList>
            <person name="Varghese N."/>
            <person name="Submissions S."/>
        </authorList>
    </citation>
    <scope>NUCLEOTIDE SEQUENCE [LARGE SCALE GENOMIC DNA]</scope>
    <source>
        <strain evidence="15">BL36</strain>
    </source>
</reference>
<dbReference type="SUPFAM" id="SSF63882">
    <property type="entry name" value="MoeA N-terminal region -like"/>
    <property type="match status" value="1"/>
</dbReference>
<evidence type="ECO:0000256" key="3">
    <source>
        <dbReference type="ARBA" id="ARBA00005046"/>
    </source>
</evidence>
<evidence type="ECO:0000256" key="12">
    <source>
        <dbReference type="SAM" id="MobiDB-lite"/>
    </source>
</evidence>
<keyword evidence="6 11" id="KW-0808">Transferase</keyword>
<dbReference type="EC" id="2.10.1.1" evidence="11"/>
<dbReference type="SUPFAM" id="SSF53218">
    <property type="entry name" value="Molybdenum cofactor biosynthesis proteins"/>
    <property type="match status" value="1"/>
</dbReference>
<dbReference type="UniPathway" id="UPA00344"/>
<dbReference type="RefSeq" id="WP_092043726.1">
    <property type="nucleotide sequence ID" value="NZ_FOTK01000024.1"/>
</dbReference>
<dbReference type="Gene3D" id="2.40.340.10">
    <property type="entry name" value="MoeA, C-terminal, domain IV"/>
    <property type="match status" value="1"/>
</dbReference>
<dbReference type="AlphaFoldDB" id="A0A1I4PET6"/>
<evidence type="ECO:0000256" key="11">
    <source>
        <dbReference type="RuleBase" id="RU365090"/>
    </source>
</evidence>
<dbReference type="Pfam" id="PF03453">
    <property type="entry name" value="MoeA_N"/>
    <property type="match status" value="1"/>
</dbReference>
<evidence type="ECO:0000256" key="6">
    <source>
        <dbReference type="ARBA" id="ARBA00022679"/>
    </source>
</evidence>
<dbReference type="Gene3D" id="3.40.980.10">
    <property type="entry name" value="MoaB/Mog-like domain"/>
    <property type="match status" value="1"/>
</dbReference>
<gene>
    <name evidence="14" type="ORF">SAMN05192568_102455</name>
</gene>
<dbReference type="InterPro" id="IPR036425">
    <property type="entry name" value="MoaB/Mog-like_dom_sf"/>
</dbReference>
<dbReference type="PANTHER" id="PTHR10192:SF5">
    <property type="entry name" value="GEPHYRIN"/>
    <property type="match status" value="1"/>
</dbReference>
<dbReference type="Pfam" id="PF03454">
    <property type="entry name" value="MoeA_C"/>
    <property type="match status" value="1"/>
</dbReference>
<feature type="domain" description="MoaB/Mog" evidence="13">
    <location>
        <begin position="179"/>
        <end position="318"/>
    </location>
</feature>
<name>A0A1I4PET6_9HYPH</name>
<dbReference type="OrthoDB" id="9804758at2"/>
<keyword evidence="9 11" id="KW-0501">Molybdenum cofactor biosynthesis</keyword>
<proteinExistence type="inferred from homology"/>
<dbReference type="NCBIfam" id="NF045515">
    <property type="entry name" value="Glp_gephyrin"/>
    <property type="match status" value="1"/>
</dbReference>
<comment type="cofactor">
    <cofactor evidence="1 11">
        <name>Mg(2+)</name>
        <dbReference type="ChEBI" id="CHEBI:18420"/>
    </cofactor>
</comment>
<keyword evidence="7 11" id="KW-0479">Metal-binding</keyword>
<dbReference type="SUPFAM" id="SSF63867">
    <property type="entry name" value="MoeA C-terminal domain-like"/>
    <property type="match status" value="1"/>
</dbReference>
<dbReference type="FunFam" id="2.170.190.11:FF:000001">
    <property type="entry name" value="Molybdopterin molybdenumtransferase"/>
    <property type="match status" value="1"/>
</dbReference>
<dbReference type="Pfam" id="PF00994">
    <property type="entry name" value="MoCF_biosynth"/>
    <property type="match status" value="1"/>
</dbReference>
<dbReference type="STRING" id="582667.SAMN05192568_102455"/>
<evidence type="ECO:0000256" key="7">
    <source>
        <dbReference type="ARBA" id="ARBA00022723"/>
    </source>
</evidence>
<dbReference type="GO" id="GO:0046872">
    <property type="term" value="F:metal ion binding"/>
    <property type="evidence" value="ECO:0007669"/>
    <property type="project" value="UniProtKB-UniRule"/>
</dbReference>
<keyword evidence="5 11" id="KW-0500">Molybdenum</keyword>
<evidence type="ECO:0000256" key="8">
    <source>
        <dbReference type="ARBA" id="ARBA00022842"/>
    </source>
</evidence>
<feature type="region of interest" description="Disordered" evidence="12">
    <location>
        <begin position="322"/>
        <end position="342"/>
    </location>
</feature>
<evidence type="ECO:0000256" key="5">
    <source>
        <dbReference type="ARBA" id="ARBA00022505"/>
    </source>
</evidence>
<dbReference type="Gene3D" id="3.90.105.10">
    <property type="entry name" value="Molybdopterin biosynthesis moea protein, domain 2"/>
    <property type="match status" value="1"/>
</dbReference>
<protein>
    <recommendedName>
        <fullName evidence="11">Molybdopterin molybdenumtransferase</fullName>
        <ecNumber evidence="11">2.10.1.1</ecNumber>
    </recommendedName>
</protein>
<dbReference type="EMBL" id="FOTK01000024">
    <property type="protein sequence ID" value="SFM26075.1"/>
    <property type="molecule type" value="Genomic_DNA"/>
</dbReference>
<dbReference type="InterPro" id="IPR036135">
    <property type="entry name" value="MoeA_linker/N_sf"/>
</dbReference>
<dbReference type="GO" id="GO:0061599">
    <property type="term" value="F:molybdopterin molybdotransferase activity"/>
    <property type="evidence" value="ECO:0007669"/>
    <property type="project" value="UniProtKB-UniRule"/>
</dbReference>
<dbReference type="Gene3D" id="2.170.190.11">
    <property type="entry name" value="Molybdopterin biosynthesis moea protein, domain 3"/>
    <property type="match status" value="1"/>
</dbReference>
<dbReference type="GO" id="GO:0006777">
    <property type="term" value="P:Mo-molybdopterin cofactor biosynthetic process"/>
    <property type="evidence" value="ECO:0007669"/>
    <property type="project" value="UniProtKB-UniRule"/>
</dbReference>
<accession>A0A1I4PET6</accession>
<dbReference type="InterPro" id="IPR005110">
    <property type="entry name" value="MoeA_linker/N"/>
</dbReference>
<dbReference type="SMART" id="SM00852">
    <property type="entry name" value="MoCF_biosynth"/>
    <property type="match status" value="1"/>
</dbReference>
<keyword evidence="15" id="KW-1185">Reference proteome</keyword>
<dbReference type="PANTHER" id="PTHR10192">
    <property type="entry name" value="MOLYBDOPTERIN BIOSYNTHESIS PROTEIN"/>
    <property type="match status" value="1"/>
</dbReference>
<dbReference type="Proteomes" id="UP000199048">
    <property type="component" value="Unassembled WGS sequence"/>
</dbReference>
<dbReference type="InterPro" id="IPR038987">
    <property type="entry name" value="MoeA-like"/>
</dbReference>
<comment type="pathway">
    <text evidence="3 11">Cofactor biosynthesis; molybdopterin biosynthesis.</text>
</comment>
<evidence type="ECO:0000256" key="1">
    <source>
        <dbReference type="ARBA" id="ARBA00001946"/>
    </source>
</evidence>
<evidence type="ECO:0000313" key="14">
    <source>
        <dbReference type="EMBL" id="SFM26075.1"/>
    </source>
</evidence>
<dbReference type="GO" id="GO:0005829">
    <property type="term" value="C:cytosol"/>
    <property type="evidence" value="ECO:0007669"/>
    <property type="project" value="TreeGrafter"/>
</dbReference>
<dbReference type="CDD" id="cd00887">
    <property type="entry name" value="MoeA"/>
    <property type="match status" value="1"/>
</dbReference>
<dbReference type="InterPro" id="IPR036688">
    <property type="entry name" value="MoeA_C_domain_IV_sf"/>
</dbReference>